<comment type="caution">
    <text evidence="1">The sequence shown here is derived from an EMBL/GenBank/DDBJ whole genome shotgun (WGS) entry which is preliminary data.</text>
</comment>
<organism evidence="1">
    <name type="scientific">bioreactor metagenome</name>
    <dbReference type="NCBI Taxonomy" id="1076179"/>
    <lineage>
        <taxon>unclassified sequences</taxon>
        <taxon>metagenomes</taxon>
        <taxon>ecological metagenomes</taxon>
    </lineage>
</organism>
<accession>A0A644ZG73</accession>
<proteinExistence type="predicted"/>
<evidence type="ECO:0000313" key="1">
    <source>
        <dbReference type="EMBL" id="MPM39717.1"/>
    </source>
</evidence>
<name>A0A644ZG73_9ZZZZ</name>
<protein>
    <submittedName>
        <fullName evidence="1">Uncharacterized protein</fullName>
    </submittedName>
</protein>
<gene>
    <name evidence="1" type="ORF">SDC9_86351</name>
</gene>
<dbReference type="AlphaFoldDB" id="A0A644ZG73"/>
<reference evidence="1" key="1">
    <citation type="submission" date="2019-08" db="EMBL/GenBank/DDBJ databases">
        <authorList>
            <person name="Kucharzyk K."/>
            <person name="Murdoch R.W."/>
            <person name="Higgins S."/>
            <person name="Loffler F."/>
        </authorList>
    </citation>
    <scope>NUCLEOTIDE SEQUENCE</scope>
</reference>
<sequence length="126" mass="14175">MKGKHYFLKLTLFLVRVLKEFLLQGPCSTVQPLESEPNESYRLAFTPFLGQQLFGNLIDLLGAVECCLGGCLDCERGEVWQTELQRNCSGYLLLIEGAKHHLMAHGEQDLKKGFLIADIIGKRSFS</sequence>
<dbReference type="EMBL" id="VSSQ01008745">
    <property type="protein sequence ID" value="MPM39717.1"/>
    <property type="molecule type" value="Genomic_DNA"/>
</dbReference>